<keyword evidence="3" id="KW-0966">Cell projection</keyword>
<keyword evidence="4" id="KW-1185">Reference proteome</keyword>
<keyword evidence="3" id="KW-0969">Cilium</keyword>
<feature type="domain" description="Flagellar M-ring C-terminal" evidence="2">
    <location>
        <begin position="5"/>
        <end position="55"/>
    </location>
</feature>
<keyword evidence="3" id="KW-0282">Flagellum</keyword>
<dbReference type="RefSeq" id="WP_133875835.1">
    <property type="nucleotide sequence ID" value="NZ_BOMD01000064.1"/>
</dbReference>
<evidence type="ECO:0000256" key="1">
    <source>
        <dbReference type="SAM" id="MobiDB-lite"/>
    </source>
</evidence>
<evidence type="ECO:0000313" key="4">
    <source>
        <dbReference type="Proteomes" id="UP000294901"/>
    </source>
</evidence>
<dbReference type="EMBL" id="SNWR01000001">
    <property type="protein sequence ID" value="TDO41862.1"/>
    <property type="molecule type" value="Genomic_DNA"/>
</dbReference>
<feature type="region of interest" description="Disordered" evidence="1">
    <location>
        <begin position="1"/>
        <end position="85"/>
    </location>
</feature>
<dbReference type="Proteomes" id="UP000294901">
    <property type="component" value="Unassembled WGS sequence"/>
</dbReference>
<dbReference type="AlphaFoldDB" id="A0A4R6K0T4"/>
<dbReference type="Pfam" id="PF08345">
    <property type="entry name" value="YscJ_FliF_C"/>
    <property type="match status" value="1"/>
</dbReference>
<protein>
    <submittedName>
        <fullName evidence="3">Flagellar M-ring protein</fullName>
    </submittedName>
</protein>
<proteinExistence type="predicted"/>
<dbReference type="InterPro" id="IPR013556">
    <property type="entry name" value="Flag_M-ring_C"/>
</dbReference>
<gene>
    <name evidence="3" type="ORF">C8E87_5615</name>
</gene>
<evidence type="ECO:0000259" key="2">
    <source>
        <dbReference type="Pfam" id="PF08345"/>
    </source>
</evidence>
<evidence type="ECO:0000313" key="3">
    <source>
        <dbReference type="EMBL" id="TDO41862.1"/>
    </source>
</evidence>
<comment type="caution">
    <text evidence="3">The sequence shown here is derived from an EMBL/GenBank/DDBJ whole genome shotgun (WGS) entry which is preliminary data.</text>
</comment>
<accession>A0A4R6K0T4</accession>
<organism evidence="3 4">
    <name type="scientific">Paractinoplanes brasiliensis</name>
    <dbReference type="NCBI Taxonomy" id="52695"/>
    <lineage>
        <taxon>Bacteria</taxon>
        <taxon>Bacillati</taxon>
        <taxon>Actinomycetota</taxon>
        <taxon>Actinomycetes</taxon>
        <taxon>Micromonosporales</taxon>
        <taxon>Micromonosporaceae</taxon>
        <taxon>Paractinoplanes</taxon>
    </lineage>
</organism>
<feature type="compositionally biased region" description="Polar residues" evidence="1">
    <location>
        <begin position="10"/>
        <end position="29"/>
    </location>
</feature>
<reference evidence="3 4" key="1">
    <citation type="submission" date="2019-03" db="EMBL/GenBank/DDBJ databases">
        <title>Sequencing the genomes of 1000 actinobacteria strains.</title>
        <authorList>
            <person name="Klenk H.-P."/>
        </authorList>
    </citation>
    <scope>NUCLEOTIDE SEQUENCE [LARGE SCALE GENOMIC DNA]</scope>
    <source>
        <strain evidence="3 4">DSM 43805</strain>
    </source>
</reference>
<dbReference type="OrthoDB" id="3298421at2"/>
<sequence>MSTGLGPGRSTVTSNAELDLDQVTTSSTTYRRDPAAGSLSERISERSYLGDNGGTRYESSSTARVNALDQLHETRHEAPPATSSG</sequence>
<name>A0A4R6K0T4_9ACTN</name>